<reference evidence="1" key="1">
    <citation type="submission" date="2023-03" db="EMBL/GenBank/DDBJ databases">
        <title>Chromosome-level genomes of two armyworms, Mythimna separata and Mythimna loreyi, provide insights into the biosynthesis and reception of sex pheromones.</title>
        <authorList>
            <person name="Zhao H."/>
        </authorList>
    </citation>
    <scope>NUCLEOTIDE SEQUENCE</scope>
    <source>
        <strain evidence="1">BeijingLab</strain>
    </source>
</reference>
<keyword evidence="2" id="KW-1185">Reference proteome</keyword>
<dbReference type="EMBL" id="CM056791">
    <property type="protein sequence ID" value="KAJ8725950.1"/>
    <property type="molecule type" value="Genomic_DNA"/>
</dbReference>
<accession>A0ACC2QWJ5</accession>
<evidence type="ECO:0000313" key="2">
    <source>
        <dbReference type="Proteomes" id="UP001231649"/>
    </source>
</evidence>
<name>A0ACC2QWJ5_9NEOP</name>
<sequence length="186" mass="21551">MSDDAEQQTEEIEVLKSIYEGDENFKQVDAKTYQYKYIDGEKSFILEILWGPTYPTEKPSFNLDIFYNQTLLPHIKEKILSIVDAEAEQWVGCAMTYTLFECLKEKVAELMAEQTEEAVVARVEKIVIDDQNETKKPVEKKELLTKAQKRRAWDKAEIGRAGEKPRGWDWVDIVKHLSQVPHQPAS</sequence>
<organism evidence="1 2">
    <name type="scientific">Mythimna loreyi</name>
    <dbReference type="NCBI Taxonomy" id="667449"/>
    <lineage>
        <taxon>Eukaryota</taxon>
        <taxon>Metazoa</taxon>
        <taxon>Ecdysozoa</taxon>
        <taxon>Arthropoda</taxon>
        <taxon>Hexapoda</taxon>
        <taxon>Insecta</taxon>
        <taxon>Pterygota</taxon>
        <taxon>Neoptera</taxon>
        <taxon>Endopterygota</taxon>
        <taxon>Lepidoptera</taxon>
        <taxon>Glossata</taxon>
        <taxon>Ditrysia</taxon>
        <taxon>Noctuoidea</taxon>
        <taxon>Noctuidae</taxon>
        <taxon>Noctuinae</taxon>
        <taxon>Hadenini</taxon>
        <taxon>Mythimna</taxon>
    </lineage>
</organism>
<comment type="caution">
    <text evidence="1">The sequence shown here is derived from an EMBL/GenBank/DDBJ whole genome shotgun (WGS) entry which is preliminary data.</text>
</comment>
<protein>
    <submittedName>
        <fullName evidence="1">Uncharacterized protein</fullName>
    </submittedName>
</protein>
<proteinExistence type="predicted"/>
<dbReference type="Proteomes" id="UP001231649">
    <property type="component" value="Chromosome 15"/>
</dbReference>
<gene>
    <name evidence="1" type="ORF">PYW08_004133</name>
</gene>
<evidence type="ECO:0000313" key="1">
    <source>
        <dbReference type="EMBL" id="KAJ8725950.1"/>
    </source>
</evidence>